<keyword evidence="1" id="KW-0812">Transmembrane</keyword>
<keyword evidence="3" id="KW-1185">Reference proteome</keyword>
<keyword evidence="1" id="KW-1133">Transmembrane helix</keyword>
<name>A0A1R2BJ59_9CILI</name>
<dbReference type="Proteomes" id="UP000187209">
    <property type="component" value="Unassembled WGS sequence"/>
</dbReference>
<evidence type="ECO:0000313" key="2">
    <source>
        <dbReference type="EMBL" id="OMJ76810.1"/>
    </source>
</evidence>
<comment type="caution">
    <text evidence="2">The sequence shown here is derived from an EMBL/GenBank/DDBJ whole genome shotgun (WGS) entry which is preliminary data.</text>
</comment>
<dbReference type="EMBL" id="MPUH01000610">
    <property type="protein sequence ID" value="OMJ76810.1"/>
    <property type="molecule type" value="Genomic_DNA"/>
</dbReference>
<evidence type="ECO:0000313" key="3">
    <source>
        <dbReference type="Proteomes" id="UP000187209"/>
    </source>
</evidence>
<reference evidence="2 3" key="1">
    <citation type="submission" date="2016-11" db="EMBL/GenBank/DDBJ databases">
        <title>The macronuclear genome of Stentor coeruleus: a giant cell with tiny introns.</title>
        <authorList>
            <person name="Slabodnick M."/>
            <person name="Ruby J.G."/>
            <person name="Reiff S.B."/>
            <person name="Swart E.C."/>
            <person name="Gosai S."/>
            <person name="Prabakaran S."/>
            <person name="Witkowska E."/>
            <person name="Larue G.E."/>
            <person name="Fisher S."/>
            <person name="Freeman R.M."/>
            <person name="Gunawardena J."/>
            <person name="Chu W."/>
            <person name="Stover N.A."/>
            <person name="Gregory B.D."/>
            <person name="Nowacki M."/>
            <person name="Derisi J."/>
            <person name="Roy S.W."/>
            <person name="Marshall W.F."/>
            <person name="Sood P."/>
        </authorList>
    </citation>
    <scope>NUCLEOTIDE SEQUENCE [LARGE SCALE GENOMIC DNA]</scope>
    <source>
        <strain evidence="2">WM001</strain>
    </source>
</reference>
<dbReference type="OrthoDB" id="10476007at2759"/>
<proteinExistence type="predicted"/>
<evidence type="ECO:0000256" key="1">
    <source>
        <dbReference type="SAM" id="Phobius"/>
    </source>
</evidence>
<feature type="transmembrane region" description="Helical" evidence="1">
    <location>
        <begin position="29"/>
        <end position="48"/>
    </location>
</feature>
<organism evidence="2 3">
    <name type="scientific">Stentor coeruleus</name>
    <dbReference type="NCBI Taxonomy" id="5963"/>
    <lineage>
        <taxon>Eukaryota</taxon>
        <taxon>Sar</taxon>
        <taxon>Alveolata</taxon>
        <taxon>Ciliophora</taxon>
        <taxon>Postciliodesmatophora</taxon>
        <taxon>Heterotrichea</taxon>
        <taxon>Heterotrichida</taxon>
        <taxon>Stentoridae</taxon>
        <taxon>Stentor</taxon>
    </lineage>
</organism>
<dbReference type="AlphaFoldDB" id="A0A1R2BJ59"/>
<gene>
    <name evidence="2" type="ORF">SteCoe_23746</name>
</gene>
<keyword evidence="1" id="KW-0472">Membrane</keyword>
<protein>
    <submittedName>
        <fullName evidence="2">Uncharacterized protein</fullName>
    </submittedName>
</protein>
<sequence>MGFMNKIWFLWRKIDPAARRHYKQTATWISLYMVICPIWLFYTLNIIYDMQTAAAVRTITPDEVNEENYLKWLKKQNNQGKFLKDEHL</sequence>
<accession>A0A1R2BJ59</accession>